<sequence length="43" mass="4534">MQRVLIIGATSAIAEATARRYAARGAAIHLLGRQATRLETIAA</sequence>
<gene>
    <name evidence="1" type="ORF">G3W61_32060</name>
</gene>
<evidence type="ECO:0000313" key="1">
    <source>
        <dbReference type="EMBL" id="NEL80887.1"/>
    </source>
</evidence>
<reference evidence="1 2" key="1">
    <citation type="submission" date="2019-11" db="EMBL/GenBank/DDBJ databases">
        <title>Genome-resolved metagenomics to study the prevalence of co-infection and intraspecific heterogeneity among plant pathogen metapopulations.</title>
        <authorList>
            <person name="Newberry E."/>
            <person name="Bhandari R."/>
            <person name="Kemble J."/>
            <person name="Sikora E."/>
            <person name="Potnis N."/>
        </authorList>
    </citation>
    <scope>NUCLEOTIDE SEQUENCE [LARGE SCALE GENOMIC DNA]</scope>
    <source>
        <strain evidence="1">Xp_Tom_Tuscaloosa_18b</strain>
    </source>
</reference>
<dbReference type="Proteomes" id="UP000471082">
    <property type="component" value="Unassembled WGS sequence"/>
</dbReference>
<dbReference type="InterPro" id="IPR036291">
    <property type="entry name" value="NAD(P)-bd_dom_sf"/>
</dbReference>
<dbReference type="AlphaFoldDB" id="A0A7X5SCF4"/>
<name>A0A7X5SCF4_XANPE</name>
<feature type="non-terminal residue" evidence="1">
    <location>
        <position position="43"/>
    </location>
</feature>
<organism evidence="1 2">
    <name type="scientific">Xanthomonas perforans</name>
    <dbReference type="NCBI Taxonomy" id="442694"/>
    <lineage>
        <taxon>Bacteria</taxon>
        <taxon>Pseudomonadati</taxon>
        <taxon>Pseudomonadota</taxon>
        <taxon>Gammaproteobacteria</taxon>
        <taxon>Lysobacterales</taxon>
        <taxon>Lysobacteraceae</taxon>
        <taxon>Xanthomonas</taxon>
    </lineage>
</organism>
<evidence type="ECO:0000313" key="2">
    <source>
        <dbReference type="Proteomes" id="UP000471082"/>
    </source>
</evidence>
<dbReference type="SUPFAM" id="SSF51735">
    <property type="entry name" value="NAD(P)-binding Rossmann-fold domains"/>
    <property type="match status" value="1"/>
</dbReference>
<proteinExistence type="predicted"/>
<dbReference type="EMBL" id="JAAGYU010002021">
    <property type="protein sequence ID" value="NEL80887.1"/>
    <property type="molecule type" value="Genomic_DNA"/>
</dbReference>
<dbReference type="Gene3D" id="3.40.50.720">
    <property type="entry name" value="NAD(P)-binding Rossmann-like Domain"/>
    <property type="match status" value="1"/>
</dbReference>
<accession>A0A7X5SCF4</accession>
<protein>
    <submittedName>
        <fullName evidence="1">Short-chain dehydrogenase</fullName>
    </submittedName>
</protein>
<comment type="caution">
    <text evidence="1">The sequence shown here is derived from an EMBL/GenBank/DDBJ whole genome shotgun (WGS) entry which is preliminary data.</text>
</comment>